<name>A0A8J6N5T3_9BACT</name>
<gene>
    <name evidence="2" type="ORF">H8E80_07925</name>
</gene>
<dbReference type="InterPro" id="IPR040704">
    <property type="entry name" value="HEPN_AbiU2"/>
</dbReference>
<protein>
    <recommendedName>
        <fullName evidence="1">HEPN AbiU2-like domain-containing protein</fullName>
    </recommendedName>
</protein>
<proteinExistence type="predicted"/>
<dbReference type="EMBL" id="JACNLL010000071">
    <property type="protein sequence ID" value="MBC8199954.1"/>
    <property type="molecule type" value="Genomic_DNA"/>
</dbReference>
<reference evidence="2 3" key="1">
    <citation type="submission" date="2020-08" db="EMBL/GenBank/DDBJ databases">
        <title>Bridging the membrane lipid divide: bacteria of the FCB group superphylum have the potential to synthesize archaeal ether lipids.</title>
        <authorList>
            <person name="Villanueva L."/>
            <person name="Von Meijenfeldt F.A.B."/>
            <person name="Westbye A.B."/>
            <person name="Yadav S."/>
            <person name="Hopmans E.C."/>
            <person name="Dutilh B.E."/>
            <person name="Sinninghe Damste J.S."/>
        </authorList>
    </citation>
    <scope>NUCLEOTIDE SEQUENCE [LARGE SCALE GENOMIC DNA]</scope>
    <source>
        <strain evidence="2">NIOZ-UU82</strain>
    </source>
</reference>
<evidence type="ECO:0000313" key="2">
    <source>
        <dbReference type="EMBL" id="MBC8199954.1"/>
    </source>
</evidence>
<dbReference type="Pfam" id="PF18734">
    <property type="entry name" value="HEPN_AbiU2"/>
    <property type="match status" value="1"/>
</dbReference>
<comment type="caution">
    <text evidence="2">The sequence shown here is derived from an EMBL/GenBank/DDBJ whole genome shotgun (WGS) entry which is preliminary data.</text>
</comment>
<dbReference type="AlphaFoldDB" id="A0A8J6N5T3"/>
<organism evidence="2 3">
    <name type="scientific">Candidatus Desulfaltia bathyphila</name>
    <dbReference type="NCBI Taxonomy" id="2841697"/>
    <lineage>
        <taxon>Bacteria</taxon>
        <taxon>Pseudomonadati</taxon>
        <taxon>Thermodesulfobacteriota</taxon>
        <taxon>Desulfobacteria</taxon>
        <taxon>Desulfobacterales</taxon>
        <taxon>Desulfobacterales incertae sedis</taxon>
        <taxon>Candidatus Desulfaltia</taxon>
    </lineage>
</organism>
<feature type="domain" description="HEPN AbiU2-like" evidence="1">
    <location>
        <begin position="13"/>
        <end position="180"/>
    </location>
</feature>
<accession>A0A8J6N5T3</accession>
<evidence type="ECO:0000313" key="3">
    <source>
        <dbReference type="Proteomes" id="UP000603545"/>
    </source>
</evidence>
<dbReference type="Proteomes" id="UP000603545">
    <property type="component" value="Unassembled WGS sequence"/>
</dbReference>
<sequence>MVSQKLIDDFCIFRDHCIIIRRDYNTYNDLFFSGVDKVLNKTAPVFFNDIAEIMHRDWMLQVCKLMDPSETKRKGKILENISIGLINSRLENEGLISDEISSTADALLKYGKKIVPARHKRLAHLDRDHQLSKAVLGATTEEELQNFLENIQKYCDTVGRAIGLGPLDFTSSSYAGDVHDLLRVLREYNKDA</sequence>
<evidence type="ECO:0000259" key="1">
    <source>
        <dbReference type="Pfam" id="PF18734"/>
    </source>
</evidence>